<dbReference type="GeneID" id="77951617"/>
<dbReference type="RefSeq" id="YP_010675294.1">
    <property type="nucleotide sequence ID" value="NC_071001.1"/>
</dbReference>
<dbReference type="EMBL" id="MW057861">
    <property type="protein sequence ID" value="QPI18507.1"/>
    <property type="molecule type" value="Genomic_DNA"/>
</dbReference>
<dbReference type="Proteomes" id="UP000594422">
    <property type="component" value="Segment"/>
</dbReference>
<evidence type="ECO:0000313" key="1">
    <source>
        <dbReference type="EMBL" id="QPI18507.1"/>
    </source>
</evidence>
<name>A0A7S9SWK9_9CAUD</name>
<reference evidence="1 2" key="1">
    <citation type="submission" date="2020-10" db="EMBL/GenBank/DDBJ databases">
        <title>Novel bacteriophages targeting Providencia spp. as potential agents for phage therapy.</title>
        <authorList>
            <person name="Rakov C."/>
            <person name="Alkalay-Oren S."/>
            <person name="Coppenhagen-Glazer S."/>
            <person name="Hazan R."/>
        </authorList>
    </citation>
    <scope>NUCLEOTIDE SEQUENCE [LARGE SCALE GENOMIC DNA]</scope>
</reference>
<sequence length="76" mass="8659">MKLTLGEGLYCSTPVYLNKIRIGTIVYRNGVYKVQNKLPGLNRVFVPDFTDESSAVAYFETQVKRIVNKYQGIPNE</sequence>
<keyword evidence="2" id="KW-1185">Reference proteome</keyword>
<proteinExistence type="predicted"/>
<dbReference type="KEGG" id="vg:77951617"/>
<protein>
    <submittedName>
        <fullName evidence="1">Uncharacterized protein</fullName>
    </submittedName>
</protein>
<accession>A0A7S9SWK9</accession>
<organism evidence="1 2">
    <name type="scientific">Providencia phage PSTCR7</name>
    <dbReference type="NCBI Taxonomy" id="2783549"/>
    <lineage>
        <taxon>Viruses</taxon>
        <taxon>Duplodnaviria</taxon>
        <taxon>Heunggongvirae</taxon>
        <taxon>Uroviricota</taxon>
        <taxon>Caudoviricetes</taxon>
        <taxon>Craquatrovirus</taxon>
        <taxon>Craquatrovirus PSTCR7</taxon>
    </lineage>
</organism>
<evidence type="ECO:0000313" key="2">
    <source>
        <dbReference type="Proteomes" id="UP000594422"/>
    </source>
</evidence>